<dbReference type="AlphaFoldDB" id="A0A0D3JJJ3"/>
<evidence type="ECO:0000313" key="1">
    <source>
        <dbReference type="EnsemblProtists" id="EOD23678"/>
    </source>
</evidence>
<dbReference type="GeneID" id="17269222"/>
<dbReference type="HOGENOM" id="CLU_2255257_0_0_1"/>
<dbReference type="eggNOG" id="KOG0964">
    <property type="taxonomic scope" value="Eukaryota"/>
</dbReference>
<evidence type="ECO:0000313" key="2">
    <source>
        <dbReference type="Proteomes" id="UP000013827"/>
    </source>
</evidence>
<dbReference type="InterPro" id="IPR036277">
    <property type="entry name" value="SMC_hinge_sf"/>
</dbReference>
<name>A0A0D3JJJ3_EMIH1</name>
<evidence type="ECO:0008006" key="3">
    <source>
        <dbReference type="Google" id="ProtNLM"/>
    </source>
</evidence>
<dbReference type="EnsemblProtists" id="EOD23678">
    <property type="protein sequence ID" value="EOD23678"/>
    <property type="gene ID" value="EMIHUDRAFT_239327"/>
</dbReference>
<dbReference type="KEGG" id="ehx:EMIHUDRAFT_239327"/>
<dbReference type="STRING" id="2903.R1CL42"/>
<dbReference type="Proteomes" id="UP000013827">
    <property type="component" value="Unassembled WGS sequence"/>
</dbReference>
<dbReference type="GO" id="GO:0051276">
    <property type="term" value="P:chromosome organization"/>
    <property type="evidence" value="ECO:0007669"/>
    <property type="project" value="InterPro"/>
</dbReference>
<reference evidence="2" key="1">
    <citation type="journal article" date="2013" name="Nature">
        <title>Pan genome of the phytoplankton Emiliania underpins its global distribution.</title>
        <authorList>
            <person name="Read B.A."/>
            <person name="Kegel J."/>
            <person name="Klute M.J."/>
            <person name="Kuo A."/>
            <person name="Lefebvre S.C."/>
            <person name="Maumus F."/>
            <person name="Mayer C."/>
            <person name="Miller J."/>
            <person name="Monier A."/>
            <person name="Salamov A."/>
            <person name="Young J."/>
            <person name="Aguilar M."/>
            <person name="Claverie J.M."/>
            <person name="Frickenhaus S."/>
            <person name="Gonzalez K."/>
            <person name="Herman E.K."/>
            <person name="Lin Y.C."/>
            <person name="Napier J."/>
            <person name="Ogata H."/>
            <person name="Sarno A.F."/>
            <person name="Shmutz J."/>
            <person name="Schroeder D."/>
            <person name="de Vargas C."/>
            <person name="Verret F."/>
            <person name="von Dassow P."/>
            <person name="Valentin K."/>
            <person name="Van de Peer Y."/>
            <person name="Wheeler G."/>
            <person name="Dacks J.B."/>
            <person name="Delwiche C.F."/>
            <person name="Dyhrman S.T."/>
            <person name="Glockner G."/>
            <person name="John U."/>
            <person name="Richards T."/>
            <person name="Worden A.Z."/>
            <person name="Zhang X."/>
            <person name="Grigoriev I.V."/>
            <person name="Allen A.E."/>
            <person name="Bidle K."/>
            <person name="Borodovsky M."/>
            <person name="Bowler C."/>
            <person name="Brownlee C."/>
            <person name="Cock J.M."/>
            <person name="Elias M."/>
            <person name="Gladyshev V.N."/>
            <person name="Groth M."/>
            <person name="Guda C."/>
            <person name="Hadaegh A."/>
            <person name="Iglesias-Rodriguez M.D."/>
            <person name="Jenkins J."/>
            <person name="Jones B.M."/>
            <person name="Lawson T."/>
            <person name="Leese F."/>
            <person name="Lindquist E."/>
            <person name="Lobanov A."/>
            <person name="Lomsadze A."/>
            <person name="Malik S.B."/>
            <person name="Marsh M.E."/>
            <person name="Mackinder L."/>
            <person name="Mock T."/>
            <person name="Mueller-Roeber B."/>
            <person name="Pagarete A."/>
            <person name="Parker M."/>
            <person name="Probert I."/>
            <person name="Quesneville H."/>
            <person name="Raines C."/>
            <person name="Rensing S.A."/>
            <person name="Riano-Pachon D.M."/>
            <person name="Richier S."/>
            <person name="Rokitta S."/>
            <person name="Shiraiwa Y."/>
            <person name="Soanes D.M."/>
            <person name="van der Giezen M."/>
            <person name="Wahlund T.M."/>
            <person name="Williams B."/>
            <person name="Wilson W."/>
            <person name="Wolfe G."/>
            <person name="Wurch L.L."/>
        </authorList>
    </citation>
    <scope>NUCLEOTIDE SEQUENCE</scope>
</reference>
<keyword evidence="2" id="KW-1185">Reference proteome</keyword>
<dbReference type="PaxDb" id="2903-EOD23678"/>
<organism evidence="1 2">
    <name type="scientific">Emiliania huxleyi (strain CCMP1516)</name>
    <dbReference type="NCBI Taxonomy" id="280463"/>
    <lineage>
        <taxon>Eukaryota</taxon>
        <taxon>Haptista</taxon>
        <taxon>Haptophyta</taxon>
        <taxon>Prymnesiophyceae</taxon>
        <taxon>Isochrysidales</taxon>
        <taxon>Noelaerhabdaceae</taxon>
        <taxon>Emiliania</taxon>
    </lineage>
</organism>
<dbReference type="GO" id="GO:0005694">
    <property type="term" value="C:chromosome"/>
    <property type="evidence" value="ECO:0007669"/>
    <property type="project" value="InterPro"/>
</dbReference>
<dbReference type="Gene3D" id="3.30.70.1620">
    <property type="match status" value="1"/>
</dbReference>
<dbReference type="PANTHER" id="PTHR43977">
    <property type="entry name" value="STRUCTURAL MAINTENANCE OF CHROMOSOMES PROTEIN 3"/>
    <property type="match status" value="1"/>
</dbReference>
<protein>
    <recommendedName>
        <fullName evidence="3">Serine-tRNA synthetase type1 N-terminal domain-containing protein</fullName>
    </recommendedName>
</protein>
<sequence length="104" mass="11370">MPHLIVRDLDVGSRFSKSHDLDCVTLEGDSVNRKGALSGGYTDLRRSRLRAQLDRLRLREALAASEAELAAVVGEGERLDAEVTRVLSDRAKTSPGPLLEPSCR</sequence>
<dbReference type="SUPFAM" id="SSF75553">
    <property type="entry name" value="Smc hinge domain"/>
    <property type="match status" value="1"/>
</dbReference>
<accession>A0A0D3JJJ3</accession>
<dbReference type="RefSeq" id="XP_005776107.1">
    <property type="nucleotide sequence ID" value="XM_005776050.1"/>
</dbReference>
<dbReference type="GO" id="GO:0005524">
    <property type="term" value="F:ATP binding"/>
    <property type="evidence" value="ECO:0007669"/>
    <property type="project" value="InterPro"/>
</dbReference>
<proteinExistence type="predicted"/>
<reference evidence="1" key="2">
    <citation type="submission" date="2024-10" db="UniProtKB">
        <authorList>
            <consortium name="EnsemblProtists"/>
        </authorList>
    </citation>
    <scope>IDENTIFICATION</scope>
</reference>